<proteinExistence type="predicted"/>
<name>A0A024S520_HYPJR</name>
<dbReference type="Proteomes" id="UP000024376">
    <property type="component" value="Unassembled WGS sequence"/>
</dbReference>
<accession>A0A024S520</accession>
<dbReference type="AlphaFoldDB" id="A0A024S520"/>
<dbReference type="EMBL" id="KI911152">
    <property type="protein sequence ID" value="ETS00445.1"/>
    <property type="molecule type" value="Genomic_DNA"/>
</dbReference>
<reference evidence="2" key="1">
    <citation type="journal article" date="2013" name="Ind. Biotechnol.">
        <title>Comparative genomics analysis of Trichoderma reesei strains.</title>
        <authorList>
            <person name="Koike H."/>
            <person name="Aerts A."/>
            <person name="LaButti K."/>
            <person name="Grigoriev I.V."/>
            <person name="Baker S.E."/>
        </authorList>
    </citation>
    <scope>NUCLEOTIDE SEQUENCE [LARGE SCALE GENOMIC DNA]</scope>
    <source>
        <strain evidence="2">ATCC 56765 / BCRC 32924 / NRRL 11460 / Rut C-30</strain>
    </source>
</reference>
<dbReference type="HOGENOM" id="CLU_2980765_0_0_1"/>
<gene>
    <name evidence="1" type="ORF">M419DRAFT_119714</name>
</gene>
<sequence length="58" mass="6691">MDSCFVGLAATKIQWAWSASCEQHYLPAARHTWPALTLWVVTGIRVTRRYHDNRSMSI</sequence>
<dbReference type="KEGG" id="trr:M419DRAFT_119714"/>
<evidence type="ECO:0000313" key="2">
    <source>
        <dbReference type="Proteomes" id="UP000024376"/>
    </source>
</evidence>
<evidence type="ECO:0000313" key="1">
    <source>
        <dbReference type="EMBL" id="ETS00445.1"/>
    </source>
</evidence>
<organism evidence="1 2">
    <name type="scientific">Hypocrea jecorina (strain ATCC 56765 / BCRC 32924 / NRRL 11460 / Rut C-30)</name>
    <name type="common">Trichoderma reesei</name>
    <dbReference type="NCBI Taxonomy" id="1344414"/>
    <lineage>
        <taxon>Eukaryota</taxon>
        <taxon>Fungi</taxon>
        <taxon>Dikarya</taxon>
        <taxon>Ascomycota</taxon>
        <taxon>Pezizomycotina</taxon>
        <taxon>Sordariomycetes</taxon>
        <taxon>Hypocreomycetidae</taxon>
        <taxon>Hypocreales</taxon>
        <taxon>Hypocreaceae</taxon>
        <taxon>Trichoderma</taxon>
    </lineage>
</organism>
<protein>
    <submittedName>
        <fullName evidence="1">Uncharacterized protein</fullName>
    </submittedName>
</protein>